<dbReference type="PROSITE" id="PS51257">
    <property type="entry name" value="PROKAR_LIPOPROTEIN"/>
    <property type="match status" value="1"/>
</dbReference>
<evidence type="ECO:0000256" key="1">
    <source>
        <dbReference type="SAM" id="SignalP"/>
    </source>
</evidence>
<sequence length="266" mass="29007">MACRLILLLGLGGATTACAAQGRSGDPPPVAAVAGYVYAGTVERDRSIASRITGVTYPYHVYLPAGYATPGTRYPVIYATDGQWNFGSFSRMLDQRRKPMILVAIEQGGTEPDRRAIDYTVDGAPAYGRFLKQELAPLVEARYRTTATRTFAGTSYGALLGALMLSTEDVAMPFFTNYLLFDGSFWALTARNIQDEEVRFTASSRLPVHLVLSSASAPGNVADVTALEARYRGRGYEGIVIDRRDFSVAHERVAKPSFAWAIELIE</sequence>
<accession>A0ABS8XNZ0</accession>
<keyword evidence="1" id="KW-0732">Signal</keyword>
<dbReference type="InterPro" id="IPR029058">
    <property type="entry name" value="AB_hydrolase_fold"/>
</dbReference>
<evidence type="ECO:0000313" key="3">
    <source>
        <dbReference type="Proteomes" id="UP001200741"/>
    </source>
</evidence>
<name>A0ABS8XNZ0_9BURK</name>
<keyword evidence="3" id="KW-1185">Reference proteome</keyword>
<dbReference type="SUPFAM" id="SSF53474">
    <property type="entry name" value="alpha/beta-Hydrolases"/>
    <property type="match status" value="1"/>
</dbReference>
<dbReference type="EMBL" id="JAJTWU010000003">
    <property type="protein sequence ID" value="MCE4554477.1"/>
    <property type="molecule type" value="Genomic_DNA"/>
</dbReference>
<dbReference type="RefSeq" id="WP_233371415.1">
    <property type="nucleotide sequence ID" value="NZ_JAJTWU010000003.1"/>
</dbReference>
<dbReference type="InterPro" id="IPR000801">
    <property type="entry name" value="Esterase-like"/>
</dbReference>
<dbReference type="Pfam" id="PF00756">
    <property type="entry name" value="Esterase"/>
    <property type="match status" value="1"/>
</dbReference>
<evidence type="ECO:0000313" key="2">
    <source>
        <dbReference type="EMBL" id="MCE4554477.1"/>
    </source>
</evidence>
<dbReference type="PANTHER" id="PTHR48098:SF6">
    <property type="entry name" value="FERRI-BACILLIBACTIN ESTERASE BESA"/>
    <property type="match status" value="1"/>
</dbReference>
<feature type="chain" id="PRO_5046112478" description="Esterase" evidence="1">
    <location>
        <begin position="20"/>
        <end position="266"/>
    </location>
</feature>
<dbReference type="InterPro" id="IPR050583">
    <property type="entry name" value="Mycobacterial_A85_antigen"/>
</dbReference>
<dbReference type="Proteomes" id="UP001200741">
    <property type="component" value="Unassembled WGS sequence"/>
</dbReference>
<evidence type="ECO:0008006" key="4">
    <source>
        <dbReference type="Google" id="ProtNLM"/>
    </source>
</evidence>
<proteinExistence type="predicted"/>
<organism evidence="2 3">
    <name type="scientific">Pelomonas cellulosilytica</name>
    <dbReference type="NCBI Taxonomy" id="2906762"/>
    <lineage>
        <taxon>Bacteria</taxon>
        <taxon>Pseudomonadati</taxon>
        <taxon>Pseudomonadota</taxon>
        <taxon>Betaproteobacteria</taxon>
        <taxon>Burkholderiales</taxon>
        <taxon>Sphaerotilaceae</taxon>
        <taxon>Roseateles</taxon>
    </lineage>
</organism>
<reference evidence="2 3" key="1">
    <citation type="submission" date="2021-12" db="EMBL/GenBank/DDBJ databases">
        <title>Genome seq of P8.</title>
        <authorList>
            <person name="Seo T."/>
        </authorList>
    </citation>
    <scope>NUCLEOTIDE SEQUENCE [LARGE SCALE GENOMIC DNA]</scope>
    <source>
        <strain evidence="2 3">P8</strain>
    </source>
</reference>
<comment type="caution">
    <text evidence="2">The sequence shown here is derived from an EMBL/GenBank/DDBJ whole genome shotgun (WGS) entry which is preliminary data.</text>
</comment>
<gene>
    <name evidence="2" type="ORF">LXT13_08465</name>
</gene>
<dbReference type="PANTHER" id="PTHR48098">
    <property type="entry name" value="ENTEROCHELIN ESTERASE-RELATED"/>
    <property type="match status" value="1"/>
</dbReference>
<dbReference type="Gene3D" id="3.40.50.1820">
    <property type="entry name" value="alpha/beta hydrolase"/>
    <property type="match status" value="1"/>
</dbReference>
<feature type="signal peptide" evidence="1">
    <location>
        <begin position="1"/>
        <end position="19"/>
    </location>
</feature>
<protein>
    <recommendedName>
        <fullName evidence="4">Esterase</fullName>
    </recommendedName>
</protein>